<organism evidence="1 2">
    <name type="scientific">Rhizobium halophytocola</name>
    <dbReference type="NCBI Taxonomy" id="735519"/>
    <lineage>
        <taxon>Bacteria</taxon>
        <taxon>Pseudomonadati</taxon>
        <taxon>Pseudomonadota</taxon>
        <taxon>Alphaproteobacteria</taxon>
        <taxon>Hyphomicrobiales</taxon>
        <taxon>Rhizobiaceae</taxon>
        <taxon>Rhizobium/Agrobacterium group</taxon>
        <taxon>Rhizobium</taxon>
    </lineage>
</organism>
<keyword evidence="2" id="KW-1185">Reference proteome</keyword>
<accession>A0ABS4DZD8</accession>
<reference evidence="1 2" key="1">
    <citation type="submission" date="2021-03" db="EMBL/GenBank/DDBJ databases">
        <title>Genomic Encyclopedia of Type Strains, Phase IV (KMG-IV): sequencing the most valuable type-strain genomes for metagenomic binning, comparative biology and taxonomic classification.</title>
        <authorList>
            <person name="Goeker M."/>
        </authorList>
    </citation>
    <scope>NUCLEOTIDE SEQUENCE [LARGE SCALE GENOMIC DNA]</scope>
    <source>
        <strain evidence="1 2">DSM 21600</strain>
    </source>
</reference>
<sequence length="34" mass="3646">MTHILVLMRLSGGSAFPLMNLATGNQAGRTFRAL</sequence>
<evidence type="ECO:0000313" key="2">
    <source>
        <dbReference type="Proteomes" id="UP000759443"/>
    </source>
</evidence>
<name>A0ABS4DZD8_9HYPH</name>
<dbReference type="Proteomes" id="UP000759443">
    <property type="component" value="Unassembled WGS sequence"/>
</dbReference>
<protein>
    <submittedName>
        <fullName evidence="1">Uncharacterized protein</fullName>
    </submittedName>
</protein>
<gene>
    <name evidence="1" type="ORF">J2Z17_002457</name>
</gene>
<proteinExistence type="predicted"/>
<comment type="caution">
    <text evidence="1">The sequence shown here is derived from an EMBL/GenBank/DDBJ whole genome shotgun (WGS) entry which is preliminary data.</text>
</comment>
<evidence type="ECO:0000313" key="1">
    <source>
        <dbReference type="EMBL" id="MBP1851014.1"/>
    </source>
</evidence>
<dbReference type="EMBL" id="JAGGJU010000006">
    <property type="protein sequence ID" value="MBP1851014.1"/>
    <property type="molecule type" value="Genomic_DNA"/>
</dbReference>